<dbReference type="GO" id="GO:0008270">
    <property type="term" value="F:zinc ion binding"/>
    <property type="evidence" value="ECO:0007669"/>
    <property type="project" value="UniProtKB-KW"/>
</dbReference>
<evidence type="ECO:0000313" key="9">
    <source>
        <dbReference type="EMBL" id="KAF5403274.1"/>
    </source>
</evidence>
<name>A0A8J4TP03_9TREM</name>
<evidence type="ECO:0000313" key="10">
    <source>
        <dbReference type="Proteomes" id="UP000748531"/>
    </source>
</evidence>
<dbReference type="PROSITE" id="PS00972">
    <property type="entry name" value="USP_1"/>
    <property type="match status" value="1"/>
</dbReference>
<dbReference type="Pfam" id="PF00443">
    <property type="entry name" value="UCH"/>
    <property type="match status" value="1"/>
</dbReference>
<dbReference type="InterPro" id="IPR028889">
    <property type="entry name" value="USP"/>
</dbReference>
<dbReference type="AlphaFoldDB" id="A0A8J4TP03"/>
<dbReference type="InterPro" id="IPR001607">
    <property type="entry name" value="Znf_UBP"/>
</dbReference>
<keyword evidence="1" id="KW-0479">Metal-binding</keyword>
<dbReference type="GO" id="GO:0006508">
    <property type="term" value="P:proteolysis"/>
    <property type="evidence" value="ECO:0007669"/>
    <property type="project" value="UniProtKB-KW"/>
</dbReference>
<proteinExistence type="inferred from homology"/>
<feature type="domain" description="USP" evidence="7">
    <location>
        <begin position="168"/>
        <end position="560"/>
    </location>
</feature>
<feature type="domain" description="UBP-type" evidence="8">
    <location>
        <begin position="1"/>
        <end position="131"/>
    </location>
</feature>
<comment type="similarity">
    <text evidence="5">Belongs to the peptidase C19 family.</text>
</comment>
<dbReference type="OrthoDB" id="47475at2759"/>
<comment type="caution">
    <text evidence="9">The sequence shown here is derived from an EMBL/GenBank/DDBJ whole genome shotgun (WGS) entry which is preliminary data.</text>
</comment>
<dbReference type="PROSITE" id="PS00973">
    <property type="entry name" value="USP_2"/>
    <property type="match status" value="1"/>
</dbReference>
<dbReference type="InterPro" id="IPR001394">
    <property type="entry name" value="Peptidase_C19_UCH"/>
</dbReference>
<keyword evidence="5" id="KW-0833">Ubl conjugation pathway</keyword>
<dbReference type="PANTHER" id="PTHR24006">
    <property type="entry name" value="UBIQUITIN CARBOXYL-TERMINAL HYDROLASE"/>
    <property type="match status" value="1"/>
</dbReference>
<dbReference type="InterPro" id="IPR038765">
    <property type="entry name" value="Papain-like_cys_pep_sf"/>
</dbReference>
<keyword evidence="5 9" id="KW-0378">Hydrolase</keyword>
<dbReference type="EC" id="3.4.19.12" evidence="5"/>
<dbReference type="GO" id="GO:0016579">
    <property type="term" value="P:protein deubiquitination"/>
    <property type="evidence" value="ECO:0007669"/>
    <property type="project" value="InterPro"/>
</dbReference>
<dbReference type="InterPro" id="IPR013083">
    <property type="entry name" value="Znf_RING/FYVE/PHD"/>
</dbReference>
<gene>
    <name evidence="9" type="ORF">PHET_03363</name>
</gene>
<dbReference type="GO" id="GO:0005829">
    <property type="term" value="C:cytosol"/>
    <property type="evidence" value="ECO:0007669"/>
    <property type="project" value="TreeGrafter"/>
</dbReference>
<dbReference type="InterPro" id="IPR050164">
    <property type="entry name" value="Peptidase_C19"/>
</dbReference>
<dbReference type="EMBL" id="LUCH01001322">
    <property type="protein sequence ID" value="KAF5403274.1"/>
    <property type="molecule type" value="Genomic_DNA"/>
</dbReference>
<keyword evidence="3" id="KW-0862">Zinc</keyword>
<evidence type="ECO:0000259" key="7">
    <source>
        <dbReference type="PROSITE" id="PS50235"/>
    </source>
</evidence>
<evidence type="ECO:0000259" key="8">
    <source>
        <dbReference type="PROSITE" id="PS50271"/>
    </source>
</evidence>
<evidence type="ECO:0000256" key="2">
    <source>
        <dbReference type="ARBA" id="ARBA00022771"/>
    </source>
</evidence>
<evidence type="ECO:0000256" key="4">
    <source>
        <dbReference type="PROSITE-ProRule" id="PRU00502"/>
    </source>
</evidence>
<dbReference type="PANTHER" id="PTHR24006:SF937">
    <property type="entry name" value="UBIQUITIN CARBOXYL-TERMINAL HYDROLASE"/>
    <property type="match status" value="1"/>
</dbReference>
<dbReference type="Gene3D" id="3.90.70.10">
    <property type="entry name" value="Cysteine proteinases"/>
    <property type="match status" value="1"/>
</dbReference>
<keyword evidence="5" id="KW-0788">Thiol protease</keyword>
<organism evidence="9 10">
    <name type="scientific">Paragonimus heterotremus</name>
    <dbReference type="NCBI Taxonomy" id="100268"/>
    <lineage>
        <taxon>Eukaryota</taxon>
        <taxon>Metazoa</taxon>
        <taxon>Spiralia</taxon>
        <taxon>Lophotrochozoa</taxon>
        <taxon>Platyhelminthes</taxon>
        <taxon>Trematoda</taxon>
        <taxon>Digenea</taxon>
        <taxon>Plagiorchiida</taxon>
        <taxon>Troglotremata</taxon>
        <taxon>Troglotrematidae</taxon>
        <taxon>Paragonimus</taxon>
    </lineage>
</organism>
<dbReference type="SUPFAM" id="SSF57850">
    <property type="entry name" value="RING/U-box"/>
    <property type="match status" value="1"/>
</dbReference>
<evidence type="ECO:0000256" key="6">
    <source>
        <dbReference type="SAM" id="MobiDB-lite"/>
    </source>
</evidence>
<evidence type="ECO:0000256" key="1">
    <source>
        <dbReference type="ARBA" id="ARBA00022723"/>
    </source>
</evidence>
<feature type="compositionally biased region" description="Low complexity" evidence="6">
    <location>
        <begin position="349"/>
        <end position="367"/>
    </location>
</feature>
<protein>
    <recommendedName>
        <fullName evidence="5">Ubiquitin carboxyl-terminal hydrolase</fullName>
        <ecNumber evidence="5">3.4.19.12</ecNumber>
    </recommendedName>
</protein>
<keyword evidence="5" id="KW-0645">Protease</keyword>
<dbReference type="InterPro" id="IPR018200">
    <property type="entry name" value="USP_CS"/>
</dbReference>
<dbReference type="Proteomes" id="UP000748531">
    <property type="component" value="Unassembled WGS sequence"/>
</dbReference>
<dbReference type="GO" id="GO:0004843">
    <property type="term" value="F:cysteine-type deubiquitinase activity"/>
    <property type="evidence" value="ECO:0007669"/>
    <property type="project" value="UniProtKB-UniRule"/>
</dbReference>
<accession>A0A8J4TP03</accession>
<dbReference type="Gene3D" id="3.30.40.10">
    <property type="entry name" value="Zinc/RING finger domain, C3HC4 (zinc finger)"/>
    <property type="match status" value="1"/>
</dbReference>
<reference evidence="9" key="1">
    <citation type="submission" date="2019-05" db="EMBL/GenBank/DDBJ databases">
        <title>Annotation for the trematode Paragonimus heterotremus.</title>
        <authorList>
            <person name="Choi Y.-J."/>
        </authorList>
    </citation>
    <scope>NUCLEOTIDE SEQUENCE</scope>
    <source>
        <strain evidence="9">LC</strain>
    </source>
</reference>
<comment type="catalytic activity">
    <reaction evidence="5">
        <text>Thiol-dependent hydrolysis of ester, thioester, amide, peptide and isopeptide bonds formed by the C-terminal Gly of ubiquitin (a 76-residue protein attached to proteins as an intracellular targeting signal).</text>
        <dbReference type="EC" id="3.4.19.12"/>
    </reaction>
</comment>
<sequence length="566" mass="63017">MTCKHADNFFIQKTNVIAYKTIVNYMTFPRSEKSFAHKATIACAFCSNPAESEKPKIDKSRPYCLLACAHCIHFSCWNKHHMDHHRLDHPEHVLYVCLERGELFCTTCADFVYHPVAEQAHQVAQRLYLAQFGLCSQHWRPSFEELKLLPHITSVIPLSTKLGNRPTRGLINMGNTCFLNVVIQALTHTPVLRDYLLADLHRCNNPVRSRNCLACEMIRVTQEIYSPALTPFVPSNLLYAIWLHASHLAGYEQQDAHEFLITLLTLIHGHLVGEHIPLGDPAPDTGIPPKRRLTVSDRLSDNSASSSDSKPAESRKTMGHSRIPVNGANLSDEPGTHPATTGVKRPCPSESHPSDSASSQTSVSSSRDSGESCDCIVHQVFFGDLESVISYEGCGHSSSTVDPFLDLSLDVIQRGSTSLQACLTSYFRPESIDGLILCSQCNVGRPAVKQFSLLHLPNVLCFYLKRCHHDTKINTSITFPADLDLAPYLSHVDGGQSAWQDRYSLYAVVNHSGQTNSGHYTAYIRSAPGSWCLCDDQKIVSVSLEHVLRTDAYVLLYHKNLLAIRS</sequence>
<feature type="region of interest" description="Disordered" evidence="6">
    <location>
        <begin position="279"/>
        <end position="367"/>
    </location>
</feature>
<evidence type="ECO:0000256" key="5">
    <source>
        <dbReference type="RuleBase" id="RU366025"/>
    </source>
</evidence>
<keyword evidence="10" id="KW-1185">Reference proteome</keyword>
<dbReference type="SUPFAM" id="SSF54001">
    <property type="entry name" value="Cysteine proteinases"/>
    <property type="match status" value="1"/>
</dbReference>
<evidence type="ECO:0000256" key="3">
    <source>
        <dbReference type="ARBA" id="ARBA00022833"/>
    </source>
</evidence>
<dbReference type="PROSITE" id="PS50235">
    <property type="entry name" value="USP_3"/>
    <property type="match status" value="1"/>
</dbReference>
<keyword evidence="2 4" id="KW-0863">Zinc-finger</keyword>
<dbReference type="PROSITE" id="PS50271">
    <property type="entry name" value="ZF_UBP"/>
    <property type="match status" value="1"/>
</dbReference>
<dbReference type="GO" id="GO:0005634">
    <property type="term" value="C:nucleus"/>
    <property type="evidence" value="ECO:0007669"/>
    <property type="project" value="TreeGrafter"/>
</dbReference>